<sequence length="123" mass="13685">MSKDTAISLGMHWNPDICINMQSAQGHVERKLGLTQDISFIFGAVIMLLQIHVLNKPLYKILLGRPFDVLTRSNIQNERDGSQTITLTDPGSDITVVLPTYPRGQPPKSTVEESAEAFQFSMI</sequence>
<dbReference type="Proteomes" id="UP000053424">
    <property type="component" value="Unassembled WGS sequence"/>
</dbReference>
<organism evidence="1 2">
    <name type="scientific">Hebeloma cylindrosporum</name>
    <dbReference type="NCBI Taxonomy" id="76867"/>
    <lineage>
        <taxon>Eukaryota</taxon>
        <taxon>Fungi</taxon>
        <taxon>Dikarya</taxon>
        <taxon>Basidiomycota</taxon>
        <taxon>Agaricomycotina</taxon>
        <taxon>Agaricomycetes</taxon>
        <taxon>Agaricomycetidae</taxon>
        <taxon>Agaricales</taxon>
        <taxon>Agaricineae</taxon>
        <taxon>Hymenogastraceae</taxon>
        <taxon>Hebeloma</taxon>
    </lineage>
</organism>
<accession>A0A0C2XAD0</accession>
<dbReference type="AlphaFoldDB" id="A0A0C2XAD0"/>
<reference evidence="1 2" key="1">
    <citation type="submission" date="2014-04" db="EMBL/GenBank/DDBJ databases">
        <authorList>
            <consortium name="DOE Joint Genome Institute"/>
            <person name="Kuo A."/>
            <person name="Gay G."/>
            <person name="Dore J."/>
            <person name="Kohler A."/>
            <person name="Nagy L.G."/>
            <person name="Floudas D."/>
            <person name="Copeland A."/>
            <person name="Barry K.W."/>
            <person name="Cichocki N."/>
            <person name="Veneault-Fourrey C."/>
            <person name="LaButti K."/>
            <person name="Lindquist E.A."/>
            <person name="Lipzen A."/>
            <person name="Lundell T."/>
            <person name="Morin E."/>
            <person name="Murat C."/>
            <person name="Sun H."/>
            <person name="Tunlid A."/>
            <person name="Henrissat B."/>
            <person name="Grigoriev I.V."/>
            <person name="Hibbett D.S."/>
            <person name="Martin F."/>
            <person name="Nordberg H.P."/>
            <person name="Cantor M.N."/>
            <person name="Hua S.X."/>
        </authorList>
    </citation>
    <scope>NUCLEOTIDE SEQUENCE [LARGE SCALE GENOMIC DNA]</scope>
    <source>
        <strain evidence="2">h7</strain>
    </source>
</reference>
<dbReference type="OrthoDB" id="5596707at2759"/>
<reference evidence="2" key="2">
    <citation type="submission" date="2015-01" db="EMBL/GenBank/DDBJ databases">
        <title>Evolutionary Origins and Diversification of the Mycorrhizal Mutualists.</title>
        <authorList>
            <consortium name="DOE Joint Genome Institute"/>
            <consortium name="Mycorrhizal Genomics Consortium"/>
            <person name="Kohler A."/>
            <person name="Kuo A."/>
            <person name="Nagy L.G."/>
            <person name="Floudas D."/>
            <person name="Copeland A."/>
            <person name="Barry K.W."/>
            <person name="Cichocki N."/>
            <person name="Veneault-Fourrey C."/>
            <person name="LaButti K."/>
            <person name="Lindquist E.A."/>
            <person name="Lipzen A."/>
            <person name="Lundell T."/>
            <person name="Morin E."/>
            <person name="Murat C."/>
            <person name="Riley R."/>
            <person name="Ohm R."/>
            <person name="Sun H."/>
            <person name="Tunlid A."/>
            <person name="Henrissat B."/>
            <person name="Grigoriev I.V."/>
            <person name="Hibbett D.S."/>
            <person name="Martin F."/>
        </authorList>
    </citation>
    <scope>NUCLEOTIDE SEQUENCE [LARGE SCALE GENOMIC DNA]</scope>
    <source>
        <strain evidence="2">h7</strain>
    </source>
</reference>
<evidence type="ECO:0000313" key="1">
    <source>
        <dbReference type="EMBL" id="KIM34963.1"/>
    </source>
</evidence>
<dbReference type="HOGENOM" id="CLU_003921_8_1_1"/>
<keyword evidence="2" id="KW-1185">Reference proteome</keyword>
<evidence type="ECO:0000313" key="2">
    <source>
        <dbReference type="Proteomes" id="UP000053424"/>
    </source>
</evidence>
<protein>
    <submittedName>
        <fullName evidence="1">Uncharacterized protein</fullName>
    </submittedName>
</protein>
<gene>
    <name evidence="1" type="ORF">M413DRAFT_79858</name>
</gene>
<dbReference type="STRING" id="686832.A0A0C2XAD0"/>
<proteinExistence type="predicted"/>
<name>A0A0C2XAD0_HEBCY</name>
<dbReference type="EMBL" id="KN831838">
    <property type="protein sequence ID" value="KIM34963.1"/>
    <property type="molecule type" value="Genomic_DNA"/>
</dbReference>